<dbReference type="Gene3D" id="3.60.60.10">
    <property type="entry name" value="Penicillin V Acylase, Chain A"/>
    <property type="match status" value="1"/>
</dbReference>
<dbReference type="InterPro" id="IPR047803">
    <property type="entry name" value="DCD1A/B-like"/>
</dbReference>
<comment type="caution">
    <text evidence="2">The sequence shown here is derived from an EMBL/GenBank/DDBJ whole genome shotgun (WGS) entry which is preliminary data.</text>
</comment>
<reference evidence="2 3" key="1">
    <citation type="journal article" date="2018" name="Environ. Microbiol.">
        <title>Novel energy conservation strategies and behaviour of Pelotomaculum schinkii driving syntrophic propionate catabolism.</title>
        <authorList>
            <person name="Hidalgo-Ahumada C.A.P."/>
            <person name="Nobu M.K."/>
            <person name="Narihiro T."/>
            <person name="Tamaki H."/>
            <person name="Liu W.T."/>
            <person name="Kamagata Y."/>
            <person name="Stams A.J.M."/>
            <person name="Imachi H."/>
            <person name="Sousa D.Z."/>
        </authorList>
    </citation>
    <scope>NUCLEOTIDE SEQUENCE [LARGE SCALE GENOMIC DNA]</scope>
    <source>
        <strain evidence="2 3">MGP</strain>
    </source>
</reference>
<organism evidence="2 3">
    <name type="scientific">Pelotomaculum propionicicum</name>
    <dbReference type="NCBI Taxonomy" id="258475"/>
    <lineage>
        <taxon>Bacteria</taxon>
        <taxon>Bacillati</taxon>
        <taxon>Bacillota</taxon>
        <taxon>Clostridia</taxon>
        <taxon>Eubacteriales</taxon>
        <taxon>Desulfotomaculaceae</taxon>
        <taxon>Pelotomaculum</taxon>
    </lineage>
</organism>
<name>A0A4Y7RKW0_9FIRM</name>
<sequence length="410" mass="45722">MNNRKSLLISVFLFLVLSIILICSPTNYISEKNDKILKVTTFEGGTAYKTSDNIYWVLNLTGTWREMGRQYGGLVREDLCQFYQEITEDVAARGIDKKEQLEDAKEFAGSLNVNLRELLKGISETSGLSEDEVLLLNAGMLNLADVVLGPVAPSACSGLAAWGNYTPDGSLVFGRNWDIDRESMKKYMKYLSVVVFNPDSGNSFANVHPLGNVYLETGMNNKGLFLELNNGVYSDTNIFEDRENSVSTLVSVLNQCSTIEEAAAYLAAVPADMAYIIQIADSKECVSVERPTFASRVRRSEQNGVLAAYNSFVPPYPQEWEGKVTKPRNPKEDPRYQNLLNLANSKEFYGKLDPAGMKKLLDIQMQNGGATHKGSVLQVIAVPKDLKLWIRGLDYSDWQEIDLKGLFKNK</sequence>
<dbReference type="AlphaFoldDB" id="A0A4Y7RKW0"/>
<dbReference type="PANTHER" id="PTHR35190:SF2">
    <property type="entry name" value="PROTEIN DCD1B"/>
    <property type="match status" value="1"/>
</dbReference>
<dbReference type="PANTHER" id="PTHR35190">
    <property type="entry name" value="PROTEIN DCD1B"/>
    <property type="match status" value="1"/>
</dbReference>
<dbReference type="NCBIfam" id="NF040521">
    <property type="entry name" value="C45_proenzyme"/>
    <property type="match status" value="1"/>
</dbReference>
<dbReference type="InterPro" id="IPR005079">
    <property type="entry name" value="Peptidase_C45_hydrolase"/>
</dbReference>
<evidence type="ECO:0000259" key="1">
    <source>
        <dbReference type="Pfam" id="PF03417"/>
    </source>
</evidence>
<keyword evidence="3" id="KW-1185">Reference proteome</keyword>
<protein>
    <recommendedName>
        <fullName evidence="1">Peptidase C45 hydrolase domain-containing protein</fullName>
    </recommendedName>
</protein>
<evidence type="ECO:0000313" key="3">
    <source>
        <dbReference type="Proteomes" id="UP000297597"/>
    </source>
</evidence>
<proteinExistence type="predicted"/>
<dbReference type="Pfam" id="PF03417">
    <property type="entry name" value="AAT"/>
    <property type="match status" value="1"/>
</dbReference>
<dbReference type="Proteomes" id="UP000297597">
    <property type="component" value="Unassembled WGS sequence"/>
</dbReference>
<dbReference type="EMBL" id="QFFZ01000050">
    <property type="protein sequence ID" value="TEB09380.1"/>
    <property type="molecule type" value="Genomic_DNA"/>
</dbReference>
<accession>A0A4Y7RKW0</accession>
<feature type="domain" description="Peptidase C45 hydrolase" evidence="1">
    <location>
        <begin position="167"/>
        <end position="341"/>
    </location>
</feature>
<dbReference type="RefSeq" id="WP_134215145.1">
    <property type="nucleotide sequence ID" value="NZ_QFFZ01000050.1"/>
</dbReference>
<dbReference type="OrthoDB" id="8617387at2"/>
<dbReference type="InterPro" id="IPR047794">
    <property type="entry name" value="C45_proenzyme-like"/>
</dbReference>
<gene>
    <name evidence="2" type="ORF">Pmgp_03201</name>
</gene>
<evidence type="ECO:0000313" key="2">
    <source>
        <dbReference type="EMBL" id="TEB09380.1"/>
    </source>
</evidence>